<accession>A0A1Y0IBP9</accession>
<organism evidence="4 5">
    <name type="scientific">Oleiphilus messinensis</name>
    <dbReference type="NCBI Taxonomy" id="141451"/>
    <lineage>
        <taxon>Bacteria</taxon>
        <taxon>Pseudomonadati</taxon>
        <taxon>Pseudomonadota</taxon>
        <taxon>Gammaproteobacteria</taxon>
        <taxon>Oceanospirillales</taxon>
        <taxon>Oleiphilaceae</taxon>
        <taxon>Oleiphilus</taxon>
    </lineage>
</organism>
<dbReference type="GO" id="GO:0016994">
    <property type="term" value="F:precorrin-6A reductase activity"/>
    <property type="evidence" value="ECO:0007669"/>
    <property type="project" value="InterPro"/>
</dbReference>
<sequence length="372" mass="41927">MMLKPNHATQNNKKKAVRKMKVLILGGTRDATIIAQELCLYRDQLNRSGALQKVAHMGAANTASMERKNTNLGLCWDVMFETVANQHFAGTELDITYSVAGLVRVPKLPCKVISGGFSQYAPVQRMGKIKEFVASEFARSVLGLESYLLEHNIDLLIDATHPFATKISKHAVEAAKSLSVPCWSYVRQPWTPKLDDDWFFVDNWDEVLTVTSHYKRPFFTVGKSCLDHVEEKPDNQQWLIRTAAPSIHGTAADEDDEDALNQDSDWHRTKDRLRHEIQAQKLSECLLVHGIGPFSVADEVRTLKKHHIDILVCKNSGGERDAKLVAAKQLGIPVIMFSRPFKKQGDKVFFSPEEMADSLVRLHKNSARLVNR</sequence>
<name>A0A1Y0IBP9_9GAMM</name>
<proteinExistence type="predicted"/>
<evidence type="ECO:0000256" key="1">
    <source>
        <dbReference type="ARBA" id="ARBA00004953"/>
    </source>
</evidence>
<dbReference type="EMBL" id="CP021425">
    <property type="protein sequence ID" value="ARU56803.1"/>
    <property type="molecule type" value="Genomic_DNA"/>
</dbReference>
<protein>
    <submittedName>
        <fullName evidence="4">Precorrin-6x reductase</fullName>
    </submittedName>
</protein>
<dbReference type="InterPro" id="IPR003723">
    <property type="entry name" value="Precorrin-6x_reduct"/>
</dbReference>
<dbReference type="RefSeq" id="WP_087461763.1">
    <property type="nucleotide sequence ID" value="NZ_CP021425.1"/>
</dbReference>
<dbReference type="PANTHER" id="PTHR36925">
    <property type="entry name" value="COBALT-PRECORRIN-6A REDUCTASE"/>
    <property type="match status" value="1"/>
</dbReference>
<dbReference type="PROSITE" id="PS51014">
    <property type="entry name" value="COBK_CBIJ"/>
    <property type="match status" value="1"/>
</dbReference>
<dbReference type="GO" id="GO:0009236">
    <property type="term" value="P:cobalamin biosynthetic process"/>
    <property type="evidence" value="ECO:0007669"/>
    <property type="project" value="UniProtKB-UniPathway"/>
</dbReference>
<reference evidence="4 5" key="1">
    <citation type="submission" date="2017-05" db="EMBL/GenBank/DDBJ databases">
        <title>Genomic insights into alkan degradation activity of Oleiphilus messinensis.</title>
        <authorList>
            <person name="Kozyavkin S.A."/>
            <person name="Slesarev A.I."/>
            <person name="Golyshin P.N."/>
            <person name="Korzhenkov A."/>
            <person name="Golyshina O.N."/>
            <person name="Toshchakov S.V."/>
        </authorList>
    </citation>
    <scope>NUCLEOTIDE SEQUENCE [LARGE SCALE GENOMIC DNA]</scope>
    <source>
        <strain evidence="4 5">ME102</strain>
    </source>
</reference>
<dbReference type="Pfam" id="PF02571">
    <property type="entry name" value="CbiJ"/>
    <property type="match status" value="2"/>
</dbReference>
<dbReference type="OrthoDB" id="5183775at2"/>
<keyword evidence="3" id="KW-0560">Oxidoreductase</keyword>
<keyword evidence="5" id="KW-1185">Reference proteome</keyword>
<evidence type="ECO:0000256" key="2">
    <source>
        <dbReference type="ARBA" id="ARBA00022573"/>
    </source>
</evidence>
<dbReference type="Proteomes" id="UP000196027">
    <property type="component" value="Chromosome"/>
</dbReference>
<comment type="pathway">
    <text evidence="1">Cofactor biosynthesis; adenosylcobalamin biosynthesis.</text>
</comment>
<dbReference type="PANTHER" id="PTHR36925:SF1">
    <property type="entry name" value="COBALT-PRECORRIN-6A REDUCTASE"/>
    <property type="match status" value="1"/>
</dbReference>
<evidence type="ECO:0000256" key="3">
    <source>
        <dbReference type="ARBA" id="ARBA00023002"/>
    </source>
</evidence>
<keyword evidence="2" id="KW-0169">Cobalamin biosynthesis</keyword>
<evidence type="ECO:0000313" key="4">
    <source>
        <dbReference type="EMBL" id="ARU56803.1"/>
    </source>
</evidence>
<dbReference type="AlphaFoldDB" id="A0A1Y0IBP9"/>
<gene>
    <name evidence="4" type="ORF">OLMES_2753</name>
</gene>
<evidence type="ECO:0000313" key="5">
    <source>
        <dbReference type="Proteomes" id="UP000196027"/>
    </source>
</evidence>
<dbReference type="KEGG" id="ome:OLMES_2753"/>
<dbReference type="UniPathway" id="UPA00148"/>